<evidence type="ECO:0000256" key="4">
    <source>
        <dbReference type="ARBA" id="ARBA00023136"/>
    </source>
</evidence>
<sequence length="334" mass="36543">MFSPAASLLASSSDIPGADIHVAAWAWIAAIAVFATFIAVDLVIFRRQEAEITLRAAAIGTSIWIVIGVGFAGVLAATLGNSAAGQYLTGYVIEESLSVDNVFVWAVIFGYFKVPLEHQRRVLFWGIFGALALRAAFIFAGVALLERFSWIEYVFGAFLIYTAVKLITQDETEVDPEHNPIFRLARRVLPVTEGYRGDRLFVREFGRRFATPLFLVLIMVELTDVLFAVDSVPAVLAVSRSQFIVFTSNAFAIMGLRSIYFLLIGASDKLVHLNLGLGAILAFVGLKMLLAHQIPIPTPISLGFIAGALTITVLLSLRTAKRHELERDQPEAAQ</sequence>
<gene>
    <name evidence="6" type="ORF">UFOPK3139_02593</name>
</gene>
<dbReference type="InterPro" id="IPR005496">
    <property type="entry name" value="Integral_membrane_TerC"/>
</dbReference>
<feature type="transmembrane region" description="Helical" evidence="5">
    <location>
        <begin position="56"/>
        <end position="77"/>
    </location>
</feature>
<keyword evidence="4 5" id="KW-0472">Membrane</keyword>
<protein>
    <submittedName>
        <fullName evidence="6">Unannotated protein</fullName>
    </submittedName>
</protein>
<feature type="transmembrane region" description="Helical" evidence="5">
    <location>
        <begin position="296"/>
        <end position="317"/>
    </location>
</feature>
<reference evidence="6" key="1">
    <citation type="submission" date="2020-05" db="EMBL/GenBank/DDBJ databases">
        <authorList>
            <person name="Chiriac C."/>
            <person name="Salcher M."/>
            <person name="Ghai R."/>
            <person name="Kavagutti S V."/>
        </authorList>
    </citation>
    <scope>NUCLEOTIDE SEQUENCE</scope>
</reference>
<dbReference type="EMBL" id="CAFABA010000141">
    <property type="protein sequence ID" value="CAB4835697.1"/>
    <property type="molecule type" value="Genomic_DNA"/>
</dbReference>
<dbReference type="PANTHER" id="PTHR30238">
    <property type="entry name" value="MEMBRANE BOUND PREDICTED REDOX MODULATOR"/>
    <property type="match status" value="1"/>
</dbReference>
<proteinExistence type="predicted"/>
<evidence type="ECO:0000256" key="1">
    <source>
        <dbReference type="ARBA" id="ARBA00004141"/>
    </source>
</evidence>
<dbReference type="InterPro" id="IPR022369">
    <property type="entry name" value="Integral_membrane_TerC_rswitch"/>
</dbReference>
<evidence type="ECO:0000256" key="2">
    <source>
        <dbReference type="ARBA" id="ARBA00022692"/>
    </source>
</evidence>
<dbReference type="PANTHER" id="PTHR30238:SF0">
    <property type="entry name" value="THYLAKOID MEMBRANE PROTEIN TERC, CHLOROPLASTIC"/>
    <property type="match status" value="1"/>
</dbReference>
<keyword evidence="2 5" id="KW-0812">Transmembrane</keyword>
<evidence type="ECO:0000256" key="5">
    <source>
        <dbReference type="SAM" id="Phobius"/>
    </source>
</evidence>
<dbReference type="GO" id="GO:0016020">
    <property type="term" value="C:membrane"/>
    <property type="evidence" value="ECO:0007669"/>
    <property type="project" value="UniProtKB-SubCell"/>
</dbReference>
<dbReference type="Pfam" id="PF03741">
    <property type="entry name" value="TerC"/>
    <property type="match status" value="1"/>
</dbReference>
<feature type="transmembrane region" description="Helical" evidence="5">
    <location>
        <begin position="241"/>
        <end position="263"/>
    </location>
</feature>
<organism evidence="6">
    <name type="scientific">freshwater metagenome</name>
    <dbReference type="NCBI Taxonomy" id="449393"/>
    <lineage>
        <taxon>unclassified sequences</taxon>
        <taxon>metagenomes</taxon>
        <taxon>ecological metagenomes</taxon>
    </lineage>
</organism>
<feature type="transmembrane region" description="Helical" evidence="5">
    <location>
        <begin position="123"/>
        <end position="144"/>
    </location>
</feature>
<keyword evidence="3 5" id="KW-1133">Transmembrane helix</keyword>
<evidence type="ECO:0000313" key="6">
    <source>
        <dbReference type="EMBL" id="CAB4835697.1"/>
    </source>
</evidence>
<feature type="transmembrane region" description="Helical" evidence="5">
    <location>
        <begin position="270"/>
        <end position="290"/>
    </location>
</feature>
<dbReference type="NCBIfam" id="TIGR03718">
    <property type="entry name" value="R_switched_Alx"/>
    <property type="match status" value="1"/>
</dbReference>
<comment type="subcellular location">
    <subcellularLocation>
        <location evidence="1">Membrane</location>
        <topology evidence="1">Multi-pass membrane protein</topology>
    </subcellularLocation>
</comment>
<evidence type="ECO:0000256" key="3">
    <source>
        <dbReference type="ARBA" id="ARBA00022989"/>
    </source>
</evidence>
<feature type="transmembrane region" description="Helical" evidence="5">
    <location>
        <begin position="209"/>
        <end position="229"/>
    </location>
</feature>
<accession>A0A6J7ASH3</accession>
<dbReference type="AlphaFoldDB" id="A0A6J7ASH3"/>
<feature type="transmembrane region" description="Helical" evidence="5">
    <location>
        <begin position="20"/>
        <end position="44"/>
    </location>
</feature>
<name>A0A6J7ASH3_9ZZZZ</name>